<feature type="binding site" evidence="4">
    <location>
        <position position="301"/>
    </location>
    <ligand>
        <name>FAD</name>
        <dbReference type="ChEBI" id="CHEBI:57692"/>
    </ligand>
</feature>
<keyword evidence="4" id="KW-0520">NAD</keyword>
<sequence length="449" mass="48000">MTLEHFDVGIIGAGPAGLSAAFALKAGGKSVVIIEEYLWGGTCPNYGCDPKKMLLAAVEAKDQVEHLAGAGVVGDVKLDWTTLMRHKMAFTEPITARKIVGLDEAGIAHRYGHAEFVDDQTVQLPGNTIKANNWIIATGARPARLDVPGDHYLLDNEDFLNLATMPDEITLIGGGFIAIEFANIALAAGAKVHLVLKHDVVLRGFDRDMVATMVAEMTAKGVNFQFMFDTDTVTQTADGRVTLHATDGRTLTVAAAFLAAGRKGNTDQLNIEAAGVQVEGNGIKVDEYLRTTTEHIYAVGDVANLPVPKLTPTSSAEARYVAGHILNPANGPMVFPATPVVVFGSPKLGEVGITEAVALTQGYSIESFDMSHWMGYYRNLEPVAQAKVILDQQGVIVGASVLAAHADELINYFTSAINRKQTQADMRKEMYSYPSLGSDMTAFMGGGMD</sequence>
<evidence type="ECO:0000256" key="1">
    <source>
        <dbReference type="ARBA" id="ARBA00007532"/>
    </source>
</evidence>
<dbReference type="GO" id="GO:0016491">
    <property type="term" value="F:oxidoreductase activity"/>
    <property type="evidence" value="ECO:0007669"/>
    <property type="project" value="InterPro"/>
</dbReference>
<feature type="binding site" evidence="4">
    <location>
        <position position="261"/>
    </location>
    <ligand>
        <name>NAD(+)</name>
        <dbReference type="ChEBI" id="CHEBI:57540"/>
    </ligand>
</feature>
<dbReference type="PRINTS" id="PR00368">
    <property type="entry name" value="FADPNR"/>
</dbReference>
<dbReference type="Proteomes" id="UP000371977">
    <property type="component" value="Unassembled WGS sequence"/>
</dbReference>
<organism evidence="8 9">
    <name type="scientific">Weissella muntiaci</name>
    <dbReference type="NCBI Taxonomy" id="2508881"/>
    <lineage>
        <taxon>Bacteria</taxon>
        <taxon>Bacillati</taxon>
        <taxon>Bacillota</taxon>
        <taxon>Bacilli</taxon>
        <taxon>Lactobacillales</taxon>
        <taxon>Lactobacillaceae</taxon>
        <taxon>Weissella</taxon>
    </lineage>
</organism>
<dbReference type="Gene3D" id="3.50.50.60">
    <property type="entry name" value="FAD/NAD(P)-binding domain"/>
    <property type="match status" value="1"/>
</dbReference>
<gene>
    <name evidence="8" type="ORF">ESZ50_05240</name>
</gene>
<dbReference type="InterPro" id="IPR001100">
    <property type="entry name" value="Pyr_nuc-diS_OxRdtase"/>
</dbReference>
<protein>
    <submittedName>
        <fullName evidence="8">NAD(P)/FAD-dependent oxidoreductase</fullName>
    </submittedName>
</protein>
<feature type="disulfide bond" description="Redox-active" evidence="5">
    <location>
        <begin position="43"/>
        <end position="48"/>
    </location>
</feature>
<comment type="cofactor">
    <cofactor evidence="4">
        <name>FAD</name>
        <dbReference type="ChEBI" id="CHEBI:57692"/>
    </cofactor>
    <text evidence="4">Binds 1 FAD per subunit.</text>
</comment>
<dbReference type="InterPro" id="IPR016156">
    <property type="entry name" value="FAD/NAD-linked_Rdtase_dimer_sf"/>
</dbReference>
<dbReference type="Pfam" id="PF02852">
    <property type="entry name" value="Pyr_redox_dim"/>
    <property type="match status" value="1"/>
</dbReference>
<keyword evidence="9" id="KW-1185">Reference proteome</keyword>
<reference evidence="8 9" key="1">
    <citation type="submission" date="2019-01" db="EMBL/GenBank/DDBJ databases">
        <title>Weissella sp. nov., a novel lactic acid bacterium isolated from animal feces.</title>
        <authorList>
            <person name="Wang L.-T."/>
        </authorList>
    </citation>
    <scope>NUCLEOTIDE SEQUENCE [LARGE SCALE GENOMIC DNA]</scope>
    <source>
        <strain evidence="8 9">8H-2</strain>
    </source>
</reference>
<evidence type="ECO:0000259" key="7">
    <source>
        <dbReference type="Pfam" id="PF07992"/>
    </source>
</evidence>
<proteinExistence type="inferred from homology"/>
<keyword evidence="2" id="KW-0285">Flavoprotein</keyword>
<feature type="domain" description="FAD/NAD(P)-binding" evidence="7">
    <location>
        <begin position="6"/>
        <end position="318"/>
    </location>
</feature>
<evidence type="ECO:0000256" key="2">
    <source>
        <dbReference type="ARBA" id="ARBA00022630"/>
    </source>
</evidence>
<keyword evidence="4" id="KW-0547">Nucleotide-binding</keyword>
<accession>A0A6C2C6T5</accession>
<dbReference type="PANTHER" id="PTHR43014:SF5">
    <property type="entry name" value="GLUTATHIONE REDUCTASE (NADPH)"/>
    <property type="match status" value="1"/>
</dbReference>
<comment type="similarity">
    <text evidence="1">Belongs to the class-I pyridine nucleotide-disulfide oxidoreductase family.</text>
</comment>
<dbReference type="PRINTS" id="PR00411">
    <property type="entry name" value="PNDRDTASEI"/>
</dbReference>
<dbReference type="GO" id="GO:0000166">
    <property type="term" value="F:nucleotide binding"/>
    <property type="evidence" value="ECO:0007669"/>
    <property type="project" value="UniProtKB-KW"/>
</dbReference>
<comment type="caution">
    <text evidence="8">The sequence shown here is derived from an EMBL/GenBank/DDBJ whole genome shotgun (WGS) entry which is preliminary data.</text>
</comment>
<evidence type="ECO:0000313" key="9">
    <source>
        <dbReference type="Proteomes" id="UP000371977"/>
    </source>
</evidence>
<name>A0A6C2C6T5_9LACO</name>
<dbReference type="InterPro" id="IPR023753">
    <property type="entry name" value="FAD/NAD-binding_dom"/>
</dbReference>
<evidence type="ECO:0000256" key="3">
    <source>
        <dbReference type="ARBA" id="ARBA00022827"/>
    </source>
</evidence>
<evidence type="ECO:0000256" key="5">
    <source>
        <dbReference type="PIRSR" id="PIRSR000350-4"/>
    </source>
</evidence>
<feature type="binding site" evidence="4">
    <location>
        <position position="52"/>
    </location>
    <ligand>
        <name>FAD</name>
        <dbReference type="ChEBI" id="CHEBI:57692"/>
    </ligand>
</feature>
<feature type="binding site" evidence="4">
    <location>
        <begin position="173"/>
        <end position="180"/>
    </location>
    <ligand>
        <name>NAD(+)</name>
        <dbReference type="ChEBI" id="CHEBI:57540"/>
    </ligand>
</feature>
<feature type="domain" description="Pyridine nucleotide-disulphide oxidoreductase dimerisation" evidence="6">
    <location>
        <begin position="338"/>
        <end position="438"/>
    </location>
</feature>
<dbReference type="PIRSF" id="PIRSF000350">
    <property type="entry name" value="Mercury_reductase_MerA"/>
    <property type="match status" value="1"/>
</dbReference>
<keyword evidence="3 4" id="KW-0274">FAD</keyword>
<dbReference type="RefSeq" id="WP_148622545.1">
    <property type="nucleotide sequence ID" value="NZ_SDGZ01000014.1"/>
</dbReference>
<evidence type="ECO:0000256" key="4">
    <source>
        <dbReference type="PIRSR" id="PIRSR000350-3"/>
    </source>
</evidence>
<dbReference type="Pfam" id="PF07992">
    <property type="entry name" value="Pyr_redox_2"/>
    <property type="match status" value="1"/>
</dbReference>
<dbReference type="PANTHER" id="PTHR43014">
    <property type="entry name" value="MERCURIC REDUCTASE"/>
    <property type="match status" value="1"/>
</dbReference>
<dbReference type="InterPro" id="IPR036188">
    <property type="entry name" value="FAD/NAD-bd_sf"/>
</dbReference>
<dbReference type="AlphaFoldDB" id="A0A6C2C6T5"/>
<dbReference type="SUPFAM" id="SSF51905">
    <property type="entry name" value="FAD/NAD(P)-binding domain"/>
    <property type="match status" value="1"/>
</dbReference>
<evidence type="ECO:0000313" key="8">
    <source>
        <dbReference type="EMBL" id="TYC49554.1"/>
    </source>
</evidence>
<dbReference type="EMBL" id="SDGZ01000014">
    <property type="protein sequence ID" value="TYC49554.1"/>
    <property type="molecule type" value="Genomic_DNA"/>
</dbReference>
<dbReference type="InterPro" id="IPR004099">
    <property type="entry name" value="Pyr_nucl-diS_OxRdtase_dimer"/>
</dbReference>
<dbReference type="OrthoDB" id="9800167at2"/>
<evidence type="ECO:0000259" key="6">
    <source>
        <dbReference type="Pfam" id="PF02852"/>
    </source>
</evidence>
<dbReference type="SUPFAM" id="SSF55424">
    <property type="entry name" value="FAD/NAD-linked reductases, dimerisation (C-terminal) domain"/>
    <property type="match status" value="1"/>
</dbReference>